<dbReference type="RefSeq" id="WP_258536932.1">
    <property type="nucleotide sequence ID" value="NZ_JACHOA010000001.1"/>
</dbReference>
<dbReference type="Pfam" id="PF13563">
    <property type="entry name" value="2_5_RNA_ligase2"/>
    <property type="match status" value="1"/>
</dbReference>
<evidence type="ECO:0008006" key="3">
    <source>
        <dbReference type="Google" id="ProtNLM"/>
    </source>
</evidence>
<dbReference type="AlphaFoldDB" id="A0A7W7ESX9"/>
<evidence type="ECO:0000313" key="1">
    <source>
        <dbReference type="EMBL" id="MBB4612271.1"/>
    </source>
</evidence>
<dbReference type="Gene3D" id="3.90.1140.10">
    <property type="entry name" value="Cyclic phosphodiesterase"/>
    <property type="match status" value="1"/>
</dbReference>
<evidence type="ECO:0000313" key="2">
    <source>
        <dbReference type="Proteomes" id="UP000538566"/>
    </source>
</evidence>
<dbReference type="Proteomes" id="UP000538566">
    <property type="component" value="Unassembled WGS sequence"/>
</dbReference>
<dbReference type="EMBL" id="JACHOA010000001">
    <property type="protein sequence ID" value="MBB4612271.1"/>
    <property type="molecule type" value="Genomic_DNA"/>
</dbReference>
<dbReference type="InterPro" id="IPR009097">
    <property type="entry name" value="Cyclic_Pdiesterase"/>
</dbReference>
<reference evidence="1 2" key="1">
    <citation type="submission" date="2020-08" db="EMBL/GenBank/DDBJ databases">
        <title>Genomic Encyclopedia of Type Strains, Phase IV (KMG-IV): sequencing the most valuable type-strain genomes for metagenomic binning, comparative biology and taxonomic classification.</title>
        <authorList>
            <person name="Goeker M."/>
        </authorList>
    </citation>
    <scope>NUCLEOTIDE SEQUENCE [LARGE SCALE GENOMIC DNA]</scope>
    <source>
        <strain evidence="1 2">DSM 17507</strain>
    </source>
</reference>
<gene>
    <name evidence="1" type="ORF">GGR37_000517</name>
</gene>
<organism evidence="1 2">
    <name type="scientific">Novosphingobium taihuense</name>
    <dbReference type="NCBI Taxonomy" id="260085"/>
    <lineage>
        <taxon>Bacteria</taxon>
        <taxon>Pseudomonadati</taxon>
        <taxon>Pseudomonadota</taxon>
        <taxon>Alphaproteobacteria</taxon>
        <taxon>Sphingomonadales</taxon>
        <taxon>Sphingomonadaceae</taxon>
        <taxon>Novosphingobium</taxon>
    </lineage>
</organism>
<keyword evidence="2" id="KW-1185">Reference proteome</keyword>
<dbReference type="SUPFAM" id="SSF55144">
    <property type="entry name" value="LigT-like"/>
    <property type="match status" value="1"/>
</dbReference>
<accession>A0A7W7ESX9</accession>
<name>A0A7W7ESX9_9SPHN</name>
<sequence length="180" mass="19995">MQNARPSVTPLIVTATLPPDLQAWADRLRDAHYPPERNHLTAHVTLFHALPWRLEDEARALLATLAASAPPVPARLSGVMDLGSGTALRIESPEMLQIRAEIAHHFHGMLVAQDSHEPRLHVTIQNKVPRKEALAVQDELDALIQPRSFAFAGLALHRYLGGPWDAVGRWSFRGATRRRA</sequence>
<protein>
    <recommendedName>
        <fullName evidence="3">2'-5' RNA ligase superfamily protein</fullName>
    </recommendedName>
</protein>
<proteinExistence type="predicted"/>
<comment type="caution">
    <text evidence="1">The sequence shown here is derived from an EMBL/GenBank/DDBJ whole genome shotgun (WGS) entry which is preliminary data.</text>
</comment>